<comment type="similarity">
    <text evidence="2">Belongs to the RseB family.</text>
</comment>
<dbReference type="AlphaFoldDB" id="A0A1T0B0W5"/>
<dbReference type="GO" id="GO:0030288">
    <property type="term" value="C:outer membrane-bounded periplasmic space"/>
    <property type="evidence" value="ECO:0007669"/>
    <property type="project" value="TreeGrafter"/>
</dbReference>
<sequence>MKLNIFSKLTLFCSCVLLSFSAWSADISSAQNLLVKMTEAKDKLNYEMSFISGSAVDIHALQYRHVIEDKKHYAQLTSLDGRPKEIIQRDNLVSYFIANTQPVTIQGNAIVDDLPALMGNNFEQLAQHYDFVLIGKNRVAGRIAQGIRILPKDDFRYQYVVFVDEESGLLLQSHLLDRDGNLLEQFRVINLYVGDSFTGLVEYLNKEPFPPLIEQVKSQPELNWKPEWLPAGFKKINQSIGSLTEEENEKVENQLYSDGLFSFSLYVSNASDPESLNNLWLNGVNTVYSEVIQGKEVTFVGRLPLSTAKRIIRDIRFQ</sequence>
<dbReference type="Gene3D" id="2.50.20.10">
    <property type="entry name" value="Lipoprotein localisation LolA/LolB/LppX"/>
    <property type="match status" value="1"/>
</dbReference>
<feature type="domain" description="MucB/RseB N-terminal" evidence="6">
    <location>
        <begin position="29"/>
        <end position="209"/>
    </location>
</feature>
<evidence type="ECO:0000256" key="5">
    <source>
        <dbReference type="SAM" id="SignalP"/>
    </source>
</evidence>
<organism evidence="8 9">
    <name type="scientific">[Haemophilus] felis</name>
    <dbReference type="NCBI Taxonomy" id="123822"/>
    <lineage>
        <taxon>Bacteria</taxon>
        <taxon>Pseudomonadati</taxon>
        <taxon>Pseudomonadota</taxon>
        <taxon>Gammaproteobacteria</taxon>
        <taxon>Pasteurellales</taxon>
        <taxon>Pasteurellaceae</taxon>
    </lineage>
</organism>
<keyword evidence="4" id="KW-0574">Periplasm</keyword>
<evidence type="ECO:0000256" key="2">
    <source>
        <dbReference type="ARBA" id="ARBA00008150"/>
    </source>
</evidence>
<evidence type="ECO:0000313" key="9">
    <source>
        <dbReference type="Proteomes" id="UP000190023"/>
    </source>
</evidence>
<feature type="signal peptide" evidence="5">
    <location>
        <begin position="1"/>
        <end position="24"/>
    </location>
</feature>
<dbReference type="PIRSF" id="PIRSF005427">
    <property type="entry name" value="RseB"/>
    <property type="match status" value="1"/>
</dbReference>
<feature type="chain" id="PRO_5013091821" evidence="5">
    <location>
        <begin position="25"/>
        <end position="318"/>
    </location>
</feature>
<dbReference type="InterPro" id="IPR033434">
    <property type="entry name" value="MucB/RseB_N"/>
</dbReference>
<protein>
    <submittedName>
        <fullName evidence="8">Sigma-E factor regulatory protein RseB</fullName>
    </submittedName>
</protein>
<feature type="domain" description="MucB/RseB C-terminal" evidence="7">
    <location>
        <begin position="219"/>
        <end position="316"/>
    </location>
</feature>
<dbReference type="InterPro" id="IPR005588">
    <property type="entry name" value="MucB_RseB"/>
</dbReference>
<reference evidence="8 9" key="1">
    <citation type="submission" date="2017-02" db="EMBL/GenBank/DDBJ databases">
        <title>Draft genome sequence of Haemophilus felis CCUG 31170 type strain.</title>
        <authorList>
            <person name="Engstrom-Jakobsson H."/>
            <person name="Salva-Serra F."/>
            <person name="Thorell K."/>
            <person name="Gonzales-Siles L."/>
            <person name="Karlsson R."/>
            <person name="Boulund F."/>
            <person name="Engstrand L."/>
            <person name="Kristiansson E."/>
            <person name="Moore E."/>
        </authorList>
    </citation>
    <scope>NUCLEOTIDE SEQUENCE [LARGE SCALE GENOMIC DNA]</scope>
    <source>
        <strain evidence="8 9">CCUG 31170</strain>
    </source>
</reference>
<evidence type="ECO:0000259" key="6">
    <source>
        <dbReference type="Pfam" id="PF03888"/>
    </source>
</evidence>
<accession>A0A1T0B0W5</accession>
<dbReference type="CDD" id="cd16327">
    <property type="entry name" value="RseB"/>
    <property type="match status" value="1"/>
</dbReference>
<dbReference type="Proteomes" id="UP000190023">
    <property type="component" value="Unassembled WGS sequence"/>
</dbReference>
<keyword evidence="9" id="KW-1185">Reference proteome</keyword>
<proteinExistence type="inferred from homology"/>
<evidence type="ECO:0000256" key="3">
    <source>
        <dbReference type="ARBA" id="ARBA00022729"/>
    </source>
</evidence>
<evidence type="ECO:0000259" key="7">
    <source>
        <dbReference type="Pfam" id="PF17188"/>
    </source>
</evidence>
<name>A0A1T0B0W5_9PAST</name>
<dbReference type="InterPro" id="IPR038484">
    <property type="entry name" value="MucB/RseB_C_sf"/>
</dbReference>
<dbReference type="OrthoDB" id="7067274at2"/>
<comment type="subcellular location">
    <subcellularLocation>
        <location evidence="1">Periplasm</location>
    </subcellularLocation>
</comment>
<evidence type="ECO:0000256" key="4">
    <source>
        <dbReference type="ARBA" id="ARBA00022764"/>
    </source>
</evidence>
<dbReference type="GO" id="GO:0032885">
    <property type="term" value="P:regulation of polysaccharide biosynthetic process"/>
    <property type="evidence" value="ECO:0007669"/>
    <property type="project" value="TreeGrafter"/>
</dbReference>
<dbReference type="Pfam" id="PF03888">
    <property type="entry name" value="MucB_RseB"/>
    <property type="match status" value="1"/>
</dbReference>
<comment type="caution">
    <text evidence="8">The sequence shown here is derived from an EMBL/GenBank/DDBJ whole genome shotgun (WGS) entry which is preliminary data.</text>
</comment>
<gene>
    <name evidence="8" type="ORF">B0188_05890</name>
</gene>
<dbReference type="Pfam" id="PF17188">
    <property type="entry name" value="MucB_RseB_C"/>
    <property type="match status" value="1"/>
</dbReference>
<evidence type="ECO:0000313" key="8">
    <source>
        <dbReference type="EMBL" id="OOS03843.1"/>
    </source>
</evidence>
<dbReference type="GO" id="GO:0045152">
    <property type="term" value="F:antisigma factor binding"/>
    <property type="evidence" value="ECO:0007669"/>
    <property type="project" value="TreeGrafter"/>
</dbReference>
<dbReference type="NCBIfam" id="NF006990">
    <property type="entry name" value="PRK09455.1"/>
    <property type="match status" value="1"/>
</dbReference>
<dbReference type="EMBL" id="MUYB01000022">
    <property type="protein sequence ID" value="OOS03843.1"/>
    <property type="molecule type" value="Genomic_DNA"/>
</dbReference>
<dbReference type="PANTHER" id="PTHR38782">
    <property type="match status" value="1"/>
</dbReference>
<keyword evidence="3 5" id="KW-0732">Signal</keyword>
<dbReference type="STRING" id="123822.B0188_05890"/>
<dbReference type="InterPro" id="IPR033436">
    <property type="entry name" value="MucB/RseB_C"/>
</dbReference>
<dbReference type="Gene3D" id="3.30.200.100">
    <property type="entry name" value="MucB/RseB, C-terminal domain"/>
    <property type="match status" value="1"/>
</dbReference>
<evidence type="ECO:0000256" key="1">
    <source>
        <dbReference type="ARBA" id="ARBA00004418"/>
    </source>
</evidence>
<dbReference type="PANTHER" id="PTHR38782:SF1">
    <property type="entry name" value="SIGMA-E FACTOR REGULATORY PROTEIN RSEB"/>
    <property type="match status" value="1"/>
</dbReference>